<evidence type="ECO:0000256" key="1">
    <source>
        <dbReference type="SAM" id="SignalP"/>
    </source>
</evidence>
<evidence type="ECO:0000313" key="3">
    <source>
        <dbReference type="Proteomes" id="UP000271162"/>
    </source>
</evidence>
<protein>
    <submittedName>
        <fullName evidence="4">Secreted protein</fullName>
    </submittedName>
</protein>
<dbReference type="WBParaSite" id="NBR_0001183301-mRNA-1">
    <property type="protein sequence ID" value="NBR_0001183301-mRNA-1"/>
    <property type="gene ID" value="NBR_0001183301"/>
</dbReference>
<proteinExistence type="predicted"/>
<reference evidence="2 3" key="2">
    <citation type="submission" date="2018-11" db="EMBL/GenBank/DDBJ databases">
        <authorList>
            <consortium name="Pathogen Informatics"/>
        </authorList>
    </citation>
    <scope>NUCLEOTIDE SEQUENCE [LARGE SCALE GENOMIC DNA]</scope>
</reference>
<sequence>MQQLAVISSVLAACVAISVPEEHSEGGKVFHRLFVADRKLTLEELNFVPEELQIIFNNLTSRTVADLLTFVNEVREGYLELPSEARQILDVAETR</sequence>
<dbReference type="Proteomes" id="UP000271162">
    <property type="component" value="Unassembled WGS sequence"/>
</dbReference>
<evidence type="ECO:0000313" key="2">
    <source>
        <dbReference type="EMBL" id="VDL75423.1"/>
    </source>
</evidence>
<accession>A0A0N4Y6U4</accession>
<name>A0A0N4Y6U4_NIPBR</name>
<gene>
    <name evidence="2" type="ORF">NBR_LOCUS11834</name>
</gene>
<organism evidence="4">
    <name type="scientific">Nippostrongylus brasiliensis</name>
    <name type="common">Rat hookworm</name>
    <dbReference type="NCBI Taxonomy" id="27835"/>
    <lineage>
        <taxon>Eukaryota</taxon>
        <taxon>Metazoa</taxon>
        <taxon>Ecdysozoa</taxon>
        <taxon>Nematoda</taxon>
        <taxon>Chromadorea</taxon>
        <taxon>Rhabditida</taxon>
        <taxon>Rhabditina</taxon>
        <taxon>Rhabditomorpha</taxon>
        <taxon>Strongyloidea</taxon>
        <taxon>Heligmosomidae</taxon>
        <taxon>Nippostrongylus</taxon>
    </lineage>
</organism>
<feature type="chain" id="PRO_5043125308" evidence="1">
    <location>
        <begin position="17"/>
        <end position="95"/>
    </location>
</feature>
<keyword evidence="3" id="KW-1185">Reference proteome</keyword>
<evidence type="ECO:0000313" key="4">
    <source>
        <dbReference type="WBParaSite" id="NBR_0001183301-mRNA-1"/>
    </source>
</evidence>
<feature type="signal peptide" evidence="1">
    <location>
        <begin position="1"/>
        <end position="16"/>
    </location>
</feature>
<reference evidence="4" key="1">
    <citation type="submission" date="2017-02" db="UniProtKB">
        <authorList>
            <consortium name="WormBaseParasite"/>
        </authorList>
    </citation>
    <scope>IDENTIFICATION</scope>
</reference>
<keyword evidence="1" id="KW-0732">Signal</keyword>
<dbReference type="EMBL" id="UYSL01020610">
    <property type="protein sequence ID" value="VDL75423.1"/>
    <property type="molecule type" value="Genomic_DNA"/>
</dbReference>
<dbReference type="AlphaFoldDB" id="A0A0N4Y6U4"/>